<evidence type="ECO:0000313" key="6">
    <source>
        <dbReference type="Proteomes" id="UP000285295"/>
    </source>
</evidence>
<dbReference type="Proteomes" id="UP000285295">
    <property type="component" value="Unassembled WGS sequence"/>
</dbReference>
<gene>
    <name evidence="5" type="ORF">D2T31_18520</name>
</gene>
<name>A0A443K2H6_9RHOB</name>
<evidence type="ECO:0000313" key="5">
    <source>
        <dbReference type="EMBL" id="RWR26968.1"/>
    </source>
</evidence>
<evidence type="ECO:0000256" key="1">
    <source>
        <dbReference type="ARBA" id="ARBA00010062"/>
    </source>
</evidence>
<evidence type="ECO:0000256" key="2">
    <source>
        <dbReference type="ARBA" id="ARBA00022729"/>
    </source>
</evidence>
<dbReference type="InterPro" id="IPR028081">
    <property type="entry name" value="Leu-bd"/>
</dbReference>
<dbReference type="Gene3D" id="3.40.50.2300">
    <property type="match status" value="1"/>
</dbReference>
<dbReference type="Pfam" id="PF13458">
    <property type="entry name" value="Peripla_BP_6"/>
    <property type="match status" value="1"/>
</dbReference>
<evidence type="ECO:0000259" key="4">
    <source>
        <dbReference type="Pfam" id="PF13458"/>
    </source>
</evidence>
<dbReference type="OrthoDB" id="9768099at2"/>
<dbReference type="PANTHER" id="PTHR47151">
    <property type="entry name" value="LEU/ILE/VAL-BINDING ABC TRANSPORTER SUBUNIT"/>
    <property type="match status" value="1"/>
</dbReference>
<comment type="similarity">
    <text evidence="1">Belongs to the leucine-binding protein family.</text>
</comment>
<dbReference type="EMBL" id="SAUX01000026">
    <property type="protein sequence ID" value="RWR26968.1"/>
    <property type="molecule type" value="Genomic_DNA"/>
</dbReference>
<dbReference type="InterPro" id="IPR028082">
    <property type="entry name" value="Peripla_BP_I"/>
</dbReference>
<reference evidence="5 6" key="1">
    <citation type="submission" date="2019-01" db="EMBL/GenBank/DDBJ databases">
        <title>Sinorhodobacter populi sp. nov. isolated from the symptomatic bark tissue of Populus euramericana canker.</title>
        <authorList>
            <person name="Xu G."/>
        </authorList>
    </citation>
    <scope>NUCLEOTIDE SEQUENCE [LARGE SCALE GENOMIC DNA]</scope>
    <source>
        <strain evidence="5 6">D19-10-3-21</strain>
    </source>
</reference>
<dbReference type="PANTHER" id="PTHR47151:SF2">
    <property type="entry name" value="AMINO ACID BINDING PROTEIN"/>
    <property type="match status" value="1"/>
</dbReference>
<keyword evidence="2" id="KW-0732">Signal</keyword>
<reference evidence="5 6" key="2">
    <citation type="submission" date="2019-01" db="EMBL/GenBank/DDBJ databases">
        <authorList>
            <person name="Li Y."/>
        </authorList>
    </citation>
    <scope>NUCLEOTIDE SEQUENCE [LARGE SCALE GENOMIC DNA]</scope>
    <source>
        <strain evidence="5 6">D19-10-3-21</strain>
    </source>
</reference>
<organism evidence="5 6">
    <name type="scientific">Paenirhodobacter populi</name>
    <dbReference type="NCBI Taxonomy" id="2306993"/>
    <lineage>
        <taxon>Bacteria</taxon>
        <taxon>Pseudomonadati</taxon>
        <taxon>Pseudomonadota</taxon>
        <taxon>Alphaproteobacteria</taxon>
        <taxon>Rhodobacterales</taxon>
        <taxon>Rhodobacter group</taxon>
        <taxon>Paenirhodobacter</taxon>
    </lineage>
</organism>
<dbReference type="SUPFAM" id="SSF53822">
    <property type="entry name" value="Periplasmic binding protein-like I"/>
    <property type="match status" value="1"/>
</dbReference>
<accession>A0A443K2H6</accession>
<feature type="compositionally biased region" description="Basic and acidic residues" evidence="3">
    <location>
        <begin position="23"/>
        <end position="40"/>
    </location>
</feature>
<proteinExistence type="inferred from homology"/>
<feature type="region of interest" description="Disordered" evidence="3">
    <location>
        <begin position="1"/>
        <end position="40"/>
    </location>
</feature>
<protein>
    <submittedName>
        <fullName evidence="5">ABC transporter substrate-binding protein</fullName>
    </submittedName>
</protein>
<feature type="domain" description="Leucine-binding protein" evidence="4">
    <location>
        <begin position="74"/>
        <end position="154"/>
    </location>
</feature>
<dbReference type="AlphaFoldDB" id="A0A443K2H6"/>
<comment type="caution">
    <text evidence="5">The sequence shown here is derived from an EMBL/GenBank/DDBJ whole genome shotgun (WGS) entry which is preliminary data.</text>
</comment>
<sequence length="160" mass="17221">MRVIPQPWSAIWRTDWSPPEPPSPDKDEPGSTGPDDRQTQQIEEIRMTRISRTLRLAFMAGAMLAAPVLAVADPIKVGIVGPVTGPAANTGLTVQAAWQLVVDRYNAEGGIVIDGEMRQIELIPADSQSKASVGVSAAQRLLMRDQVDIVVGVSYPQTGH</sequence>
<evidence type="ECO:0000256" key="3">
    <source>
        <dbReference type="SAM" id="MobiDB-lite"/>
    </source>
</evidence>